<gene>
    <name evidence="5" type="ORF">NR989_07200</name>
</gene>
<comment type="similarity">
    <text evidence="1">Belongs to the membrane fusion protein (MFP) (TC 8.A.1) family.</text>
</comment>
<dbReference type="InterPro" id="IPR058625">
    <property type="entry name" value="MdtA-like_BSH"/>
</dbReference>
<dbReference type="PANTHER" id="PTHR30158">
    <property type="entry name" value="ACRA/E-RELATED COMPONENT OF DRUG EFFLUX TRANSPORTER"/>
    <property type="match status" value="1"/>
</dbReference>
<evidence type="ECO:0000313" key="5">
    <source>
        <dbReference type="EMBL" id="WEJ61799.1"/>
    </source>
</evidence>
<evidence type="ECO:0000256" key="1">
    <source>
        <dbReference type="ARBA" id="ARBA00009477"/>
    </source>
</evidence>
<feature type="chain" id="PRO_5045151199" evidence="3">
    <location>
        <begin position="31"/>
        <end position="179"/>
    </location>
</feature>
<dbReference type="SUPFAM" id="SSF111369">
    <property type="entry name" value="HlyD-like secretion proteins"/>
    <property type="match status" value="1"/>
</dbReference>
<evidence type="ECO:0000256" key="3">
    <source>
        <dbReference type="SAM" id="SignalP"/>
    </source>
</evidence>
<dbReference type="PANTHER" id="PTHR30158:SF23">
    <property type="entry name" value="MULTIDRUG RESISTANCE PROTEIN MEXA"/>
    <property type="match status" value="1"/>
</dbReference>
<keyword evidence="2" id="KW-0175">Coiled coil</keyword>
<accession>A0ABY8C763</accession>
<keyword evidence="3" id="KW-0732">Signal</keyword>
<evidence type="ECO:0000256" key="2">
    <source>
        <dbReference type="SAM" id="Coils"/>
    </source>
</evidence>
<evidence type="ECO:0000259" key="4">
    <source>
        <dbReference type="Pfam" id="PF25917"/>
    </source>
</evidence>
<feature type="signal peptide" evidence="3">
    <location>
        <begin position="1"/>
        <end position="30"/>
    </location>
</feature>
<protein>
    <submittedName>
        <fullName evidence="5">Biotin/lipoyl-binding protein</fullName>
    </submittedName>
</protein>
<keyword evidence="6" id="KW-1185">Reference proteome</keyword>
<reference evidence="5 6" key="1">
    <citation type="submission" date="2022-06" db="EMBL/GenBank/DDBJ databases">
        <title>Thiomicrohabdus sp. nov, an obligately chemolithoautotrophic, sulfur-oxidizing bacterium isolated from beach of Guanyin Mountain. Amoy.</title>
        <authorList>
            <person name="Zhu H."/>
        </authorList>
    </citation>
    <scope>NUCLEOTIDE SEQUENCE [LARGE SCALE GENOMIC DNA]</scope>
    <source>
        <strain evidence="5 6">XGS-01</strain>
    </source>
</reference>
<dbReference type="Gene3D" id="1.10.287.470">
    <property type="entry name" value="Helix hairpin bin"/>
    <property type="match status" value="1"/>
</dbReference>
<dbReference type="Pfam" id="PF25917">
    <property type="entry name" value="BSH_RND"/>
    <property type="match status" value="1"/>
</dbReference>
<feature type="domain" description="Multidrug resistance protein MdtA-like barrel-sandwich hybrid" evidence="4">
    <location>
        <begin position="36"/>
        <end position="171"/>
    </location>
</feature>
<name>A0ABY8C763_9GAMM</name>
<proteinExistence type="inferred from homology"/>
<organism evidence="5 6">
    <name type="scientific">Thiomicrorhabdus lithotrophica</name>
    <dbReference type="NCBI Taxonomy" id="2949997"/>
    <lineage>
        <taxon>Bacteria</taxon>
        <taxon>Pseudomonadati</taxon>
        <taxon>Pseudomonadota</taxon>
        <taxon>Gammaproteobacteria</taxon>
        <taxon>Thiotrichales</taxon>
        <taxon>Piscirickettsiaceae</taxon>
        <taxon>Thiomicrorhabdus</taxon>
    </lineage>
</organism>
<feature type="coiled-coil region" evidence="2">
    <location>
        <begin position="76"/>
        <end position="103"/>
    </location>
</feature>
<dbReference type="RefSeq" id="WP_275594058.1">
    <property type="nucleotide sequence ID" value="NZ_CP102381.1"/>
</dbReference>
<sequence>MPYFNKKSNLESVKSALFVLGLMAVSISHAAAESSSVKIGSLVSGQVTKVFIEEGQTVKQGQKLINLDGSRYQAKLALLNAQKKVAKLDLDDAKIELDQALDLYDRTVTSKRTRDASQLRYDLAKANFEKAKAEVAVHQAWSKYVYIKSPVNGKIAKIFAPTGTTVYKENTIMIEIEVE</sequence>
<dbReference type="EMBL" id="CP102381">
    <property type="protein sequence ID" value="WEJ61799.1"/>
    <property type="molecule type" value="Genomic_DNA"/>
</dbReference>
<dbReference type="Gene3D" id="2.40.50.100">
    <property type="match status" value="1"/>
</dbReference>
<dbReference type="Proteomes" id="UP001222275">
    <property type="component" value="Chromosome"/>
</dbReference>
<evidence type="ECO:0000313" key="6">
    <source>
        <dbReference type="Proteomes" id="UP001222275"/>
    </source>
</evidence>